<feature type="domain" description="Pili assembly chaperone C-terminal" evidence="11">
    <location>
        <begin position="179"/>
        <end position="241"/>
    </location>
</feature>
<dbReference type="PANTHER" id="PTHR30251:SF2">
    <property type="entry name" value="FIMBRIAL CHAPERONE YADV-RELATED"/>
    <property type="match status" value="1"/>
</dbReference>
<organism evidence="12 13">
    <name type="scientific">Leminorella richardii</name>
    <dbReference type="NCBI Taxonomy" id="158841"/>
    <lineage>
        <taxon>Bacteria</taxon>
        <taxon>Pseudomonadati</taxon>
        <taxon>Pseudomonadota</taxon>
        <taxon>Gammaproteobacteria</taxon>
        <taxon>Enterobacterales</taxon>
        <taxon>Budviciaceae</taxon>
        <taxon>Leminorella</taxon>
    </lineage>
</organism>
<accession>A0A2X4V8D0</accession>
<evidence type="ECO:0000256" key="5">
    <source>
        <dbReference type="ARBA" id="ARBA00022764"/>
    </source>
</evidence>
<dbReference type="KEGG" id="lri:NCTC12151_02817"/>
<dbReference type="FunFam" id="2.60.40.10:FF:000458">
    <property type="entry name" value="Molecular chaperone FimC"/>
    <property type="match status" value="1"/>
</dbReference>
<dbReference type="InterPro" id="IPR050643">
    <property type="entry name" value="Periplasmic_pilus_chap"/>
</dbReference>
<evidence type="ECO:0000256" key="9">
    <source>
        <dbReference type="SAM" id="SignalP"/>
    </source>
</evidence>
<feature type="signal peptide" evidence="9">
    <location>
        <begin position="1"/>
        <end position="26"/>
    </location>
</feature>
<keyword evidence="13" id="KW-1185">Reference proteome</keyword>
<dbReference type="GO" id="GO:0071555">
    <property type="term" value="P:cell wall organization"/>
    <property type="evidence" value="ECO:0007669"/>
    <property type="project" value="InterPro"/>
</dbReference>
<dbReference type="InterPro" id="IPR018046">
    <property type="entry name" value="Pili_assmbl_chaperone_CS"/>
</dbReference>
<dbReference type="AlphaFoldDB" id="A0A2X4V8D0"/>
<dbReference type="Pfam" id="PF00345">
    <property type="entry name" value="PapD_N"/>
    <property type="match status" value="1"/>
</dbReference>
<evidence type="ECO:0000259" key="11">
    <source>
        <dbReference type="Pfam" id="PF02753"/>
    </source>
</evidence>
<feature type="chain" id="PRO_5016165272" evidence="9">
    <location>
        <begin position="27"/>
        <end position="247"/>
    </location>
</feature>
<protein>
    <submittedName>
        <fullName evidence="12">Chaperone protein focC</fullName>
    </submittedName>
</protein>
<dbReference type="InterPro" id="IPR016147">
    <property type="entry name" value="Pili_assmbl_chaperone_N"/>
</dbReference>
<dbReference type="SUPFAM" id="SSF49354">
    <property type="entry name" value="PapD-like"/>
    <property type="match status" value="1"/>
</dbReference>
<comment type="subcellular location">
    <subcellularLocation>
        <location evidence="1 8">Periplasm</location>
    </subcellularLocation>
</comment>
<dbReference type="InterPro" id="IPR016148">
    <property type="entry name" value="Pili_assmbl_chaperone_C"/>
</dbReference>
<dbReference type="RefSeq" id="WP_111741202.1">
    <property type="nucleotide sequence ID" value="NZ_LR698987.1"/>
</dbReference>
<feature type="domain" description="Pili assembly chaperone N-terminal" evidence="10">
    <location>
        <begin position="28"/>
        <end position="152"/>
    </location>
</feature>
<evidence type="ECO:0000256" key="6">
    <source>
        <dbReference type="ARBA" id="ARBA00023186"/>
    </source>
</evidence>
<keyword evidence="6 8" id="KW-0143">Chaperone</keyword>
<dbReference type="Proteomes" id="UP000249005">
    <property type="component" value="Chromosome 1"/>
</dbReference>
<dbReference type="Gene3D" id="2.60.40.10">
    <property type="entry name" value="Immunoglobulins"/>
    <property type="match status" value="2"/>
</dbReference>
<dbReference type="NCBIfam" id="NF007398">
    <property type="entry name" value="PRK09926.1"/>
    <property type="match status" value="1"/>
</dbReference>
<name>A0A2X4V8D0_9GAMM</name>
<dbReference type="InterPro" id="IPR036316">
    <property type="entry name" value="Pili_assmbl_chap_C_dom_sf"/>
</dbReference>
<sequence>MRYFTQAAAVISCAVCLTALSAPAQADIVISGTRIVYKESQKSVNVRLENRGENPLLVQNWLDTGNDNVDPSQISVPFNSTPPVSRIDSKRGQTVKVMYTAASALPKDRESVFWFNVLEVPPKPADGETAGKNMLQLAFRTRIKLFYRPEGLNGIPSEAPKALVWSTGVEKGVAVVIAKNPTPYHVSFSSLNLNAGGRKYEIESQMVVPFGETRYPVKGIKSIPRQAKISFSAINDFGGAVEGSAGL</sequence>
<dbReference type="InterPro" id="IPR013783">
    <property type="entry name" value="Ig-like_fold"/>
</dbReference>
<evidence type="ECO:0000256" key="4">
    <source>
        <dbReference type="ARBA" id="ARBA00022729"/>
    </source>
</evidence>
<evidence type="ECO:0000313" key="12">
    <source>
        <dbReference type="EMBL" id="SQI42972.1"/>
    </source>
</evidence>
<dbReference type="InterPro" id="IPR001829">
    <property type="entry name" value="Pili_assmbl_chaperone_bac"/>
</dbReference>
<keyword evidence="5" id="KW-0574">Periplasm</keyword>
<dbReference type="PROSITE" id="PS00635">
    <property type="entry name" value="PILI_CHAPERONE"/>
    <property type="match status" value="1"/>
</dbReference>
<reference evidence="12 13" key="1">
    <citation type="submission" date="2018-06" db="EMBL/GenBank/DDBJ databases">
        <authorList>
            <consortium name="Pathogen Informatics"/>
            <person name="Doyle S."/>
        </authorList>
    </citation>
    <scope>NUCLEOTIDE SEQUENCE [LARGE SCALE GENOMIC DNA]</scope>
    <source>
        <strain evidence="12 13">NCTC12151</strain>
    </source>
</reference>
<keyword evidence="3" id="KW-1029">Fimbrium biogenesis</keyword>
<keyword evidence="4 9" id="KW-0732">Signal</keyword>
<dbReference type="PRINTS" id="PR00969">
    <property type="entry name" value="CHAPERONPILI"/>
</dbReference>
<dbReference type="Pfam" id="PF02753">
    <property type="entry name" value="PapD_C"/>
    <property type="match status" value="1"/>
</dbReference>
<evidence type="ECO:0000256" key="8">
    <source>
        <dbReference type="RuleBase" id="RU003918"/>
    </source>
</evidence>
<dbReference type="SUPFAM" id="SSF49584">
    <property type="entry name" value="Periplasmic chaperone C-domain"/>
    <property type="match status" value="1"/>
</dbReference>
<dbReference type="GO" id="GO:0030288">
    <property type="term" value="C:outer membrane-bounded periplasmic space"/>
    <property type="evidence" value="ECO:0007669"/>
    <property type="project" value="InterPro"/>
</dbReference>
<proteinExistence type="inferred from homology"/>
<comment type="similarity">
    <text evidence="2 8">Belongs to the periplasmic pilus chaperone family.</text>
</comment>
<evidence type="ECO:0000256" key="3">
    <source>
        <dbReference type="ARBA" id="ARBA00022558"/>
    </source>
</evidence>
<dbReference type="PANTHER" id="PTHR30251">
    <property type="entry name" value="PILUS ASSEMBLY CHAPERONE"/>
    <property type="match status" value="1"/>
</dbReference>
<evidence type="ECO:0000259" key="10">
    <source>
        <dbReference type="Pfam" id="PF00345"/>
    </source>
</evidence>
<evidence type="ECO:0000256" key="7">
    <source>
        <dbReference type="ARBA" id="ARBA00023319"/>
    </source>
</evidence>
<evidence type="ECO:0000256" key="2">
    <source>
        <dbReference type="ARBA" id="ARBA00007399"/>
    </source>
</evidence>
<keyword evidence="7" id="KW-0393">Immunoglobulin domain</keyword>
<dbReference type="EMBL" id="LS483470">
    <property type="protein sequence ID" value="SQI42972.1"/>
    <property type="molecule type" value="Genomic_DNA"/>
</dbReference>
<dbReference type="InterPro" id="IPR008962">
    <property type="entry name" value="PapD-like_sf"/>
</dbReference>
<gene>
    <name evidence="12" type="primary">focC_4</name>
    <name evidence="12" type="ORF">NCTC12151_02817</name>
</gene>
<evidence type="ECO:0000313" key="13">
    <source>
        <dbReference type="Proteomes" id="UP000249005"/>
    </source>
</evidence>
<evidence type="ECO:0000256" key="1">
    <source>
        <dbReference type="ARBA" id="ARBA00004418"/>
    </source>
</evidence>
<dbReference type="OrthoDB" id="9131059at2"/>